<evidence type="ECO:0000313" key="1">
    <source>
        <dbReference type="EMBL" id="KAI9910422.1"/>
    </source>
</evidence>
<evidence type="ECO:0000313" key="2">
    <source>
        <dbReference type="Proteomes" id="UP001163321"/>
    </source>
</evidence>
<organism evidence="1 2">
    <name type="scientific">Peronosclerospora sorghi</name>
    <dbReference type="NCBI Taxonomy" id="230839"/>
    <lineage>
        <taxon>Eukaryota</taxon>
        <taxon>Sar</taxon>
        <taxon>Stramenopiles</taxon>
        <taxon>Oomycota</taxon>
        <taxon>Peronosporomycetes</taxon>
        <taxon>Peronosporales</taxon>
        <taxon>Peronosporaceae</taxon>
        <taxon>Peronosclerospora</taxon>
    </lineage>
</organism>
<name>A0ACC0VW28_9STRA</name>
<proteinExistence type="predicted"/>
<dbReference type="EMBL" id="CM047585">
    <property type="protein sequence ID" value="KAI9910422.1"/>
    <property type="molecule type" value="Genomic_DNA"/>
</dbReference>
<reference evidence="1 2" key="1">
    <citation type="journal article" date="2022" name="bioRxiv">
        <title>The genome of the oomycete Peronosclerospora sorghi, a cosmopolitan pathogen of maize and sorghum, is inflated with dispersed pseudogenes.</title>
        <authorList>
            <person name="Fletcher K."/>
            <person name="Martin F."/>
            <person name="Isakeit T."/>
            <person name="Cavanaugh K."/>
            <person name="Magill C."/>
            <person name="Michelmore R."/>
        </authorList>
    </citation>
    <scope>NUCLEOTIDE SEQUENCE [LARGE SCALE GENOMIC DNA]</scope>
    <source>
        <strain evidence="1">P6</strain>
    </source>
</reference>
<sequence>MFDGSFKATRKVNLSGRKTPATGYSARLASLSSSKGHATISACSKQELLVQNRLARAARHALKEQTAASLKIQARYRQFQTANRIKAMVFHDLEQQLVHVVRTHEIPNQAVPTSTLQGLLRHFLFATTQRKWDPRHVMTDRIRKVQDYLVFLVLVSSASGSSIEAPTNLFQAPKTPTWIYQMTKLCERALRMLVEEELSTSVGTSSIATNPYFLLVDTLTNGSHFATMEENQALVTILYRLGMSTTYSIFDAVRACIAQQAHEAAARVETDRLSQLIARLAAHTLQQWHQKEQQPRIQPLLRQFGTILLFSPASISSPVTHNITRSAVGTEHVAFWTSVVHAFHEHSSLSSLSWSQRAILAGNLIDLTILCSFQATLVKLVPLLLSPLVTPSHVQWAFPVNSSPPDSKQLDEECDRKLDDDESSTLPRAWMQLDALDDEIERESRALGDAATRVRAQWHKLCFSNFAAKCLNLVLDFSDATLENVAHFCHILNTIFLSIGRSYVLTVVATFVTPSPPILALLSALTVDEDATVRSSLIQSMWQWLQPLKPSSLLEHNHHALELLLVLNVMYSHMLLSLDDETFYDREWPLPLADVEALVTFLKHWIHQMCWQLTTDETHAHSCTHEQELLVFASVVTSVKLFNQLYDRDCRRRFLPEEEWLWTSMPPLKDIVDLDVMHDDEKNDMASIDRLLRGPTLSPISRAALILDTIPQVFAFAERVQLFQKVLDDDKMRLHHMRDEFARVLHVCVKRDAIVDDSFAFFQEICHTMSPETLKARVKVTFINEQGLEEAGIDGGGVFKEFIDSLTKQAFSPENGFFLETCTHRLYPNPSARSFVATREELLDRYRFLGRVLAKAVYENILVEPPFAAFFLNKLLGKFNYIDDLQSLDPALYTSLMRLKQYTGKVEDLGLTFSVDEKTHETSELVARPLVPHGTALAVTNDNYIRYIHLLANYKLNVQSSLQSRAFLEGFRNLIPGSWIHMFAPEELQLLIGGSATTIDIDDWERETAYGGGYHPSQPVIRWFWELVRHDFTPADRAALLKFITSCSRQPLLGFGKLVPHLCIHQVRVDNDQRLPSSSTCMNLLKLPAYSTKRALHEKLLYAIRANAGFDLS</sequence>
<protein>
    <submittedName>
        <fullName evidence="1">Uncharacterized protein</fullName>
    </submittedName>
</protein>
<keyword evidence="2" id="KW-1185">Reference proteome</keyword>
<gene>
    <name evidence="1" type="ORF">PsorP6_011058</name>
</gene>
<comment type="caution">
    <text evidence="1">The sequence shown here is derived from an EMBL/GenBank/DDBJ whole genome shotgun (WGS) entry which is preliminary data.</text>
</comment>
<accession>A0ACC0VW28</accession>
<dbReference type="Proteomes" id="UP001163321">
    <property type="component" value="Chromosome 6"/>
</dbReference>